<dbReference type="GO" id="GO:0012505">
    <property type="term" value="C:endomembrane system"/>
    <property type="evidence" value="ECO:0007669"/>
    <property type="project" value="UniProtKB-SubCell"/>
</dbReference>
<keyword evidence="4 6" id="KW-0653">Protein transport</keyword>
<dbReference type="SUPFAM" id="SSF55711">
    <property type="entry name" value="Subdomain of clathrin and coatomer appendage domain"/>
    <property type="match status" value="1"/>
</dbReference>
<dbReference type="InterPro" id="IPR012295">
    <property type="entry name" value="TBP_dom_sf"/>
</dbReference>
<dbReference type="GO" id="GO:0016192">
    <property type="term" value="P:vesicle-mediated transport"/>
    <property type="evidence" value="ECO:0007669"/>
    <property type="project" value="InterPro"/>
</dbReference>
<dbReference type="GO" id="GO:0030131">
    <property type="term" value="C:clathrin adaptor complex"/>
    <property type="evidence" value="ECO:0007669"/>
    <property type="project" value="InterPro"/>
</dbReference>
<feature type="compositionally biased region" description="Pro residues" evidence="7">
    <location>
        <begin position="663"/>
        <end position="673"/>
    </location>
</feature>
<keyword evidence="5 6" id="KW-0472">Membrane</keyword>
<evidence type="ECO:0000259" key="8">
    <source>
        <dbReference type="SMART" id="SM01020"/>
    </source>
</evidence>
<dbReference type="GO" id="GO:0030276">
    <property type="term" value="F:clathrin binding"/>
    <property type="evidence" value="ECO:0007669"/>
    <property type="project" value="InterPro"/>
</dbReference>
<gene>
    <name evidence="9" type="ORF">AMON00008_LOCUS35194</name>
</gene>
<dbReference type="InterPro" id="IPR015151">
    <property type="entry name" value="B-adaptin_app_sub_C"/>
</dbReference>
<accession>A0A7S4RGM6</accession>
<comment type="similarity">
    <text evidence="2 6">Belongs to the adaptor complexes large subunit family.</text>
</comment>
<dbReference type="SUPFAM" id="SSF48371">
    <property type="entry name" value="ARM repeat"/>
    <property type="match status" value="1"/>
</dbReference>
<dbReference type="InterPro" id="IPR011989">
    <property type="entry name" value="ARM-like"/>
</dbReference>
<evidence type="ECO:0000256" key="6">
    <source>
        <dbReference type="PIRNR" id="PIRNR002291"/>
    </source>
</evidence>
<dbReference type="InterPro" id="IPR026739">
    <property type="entry name" value="AP_beta"/>
</dbReference>
<dbReference type="Gene3D" id="3.30.310.10">
    <property type="entry name" value="TATA-Binding Protein"/>
    <property type="match status" value="1"/>
</dbReference>
<dbReference type="Gene3D" id="1.25.10.10">
    <property type="entry name" value="Leucine-rich Repeat Variant"/>
    <property type="match status" value="1"/>
</dbReference>
<dbReference type="Pfam" id="PF01602">
    <property type="entry name" value="Adaptin_N"/>
    <property type="match status" value="1"/>
</dbReference>
<keyword evidence="3 6" id="KW-0813">Transport</keyword>
<sequence>MAQSSAPRPPGSAYFEKKGEVHELRQLLRGAAADRDQQKKRDAIKKVIAYMTLGIDVSPLFSEMVMASATTDLVQKKMVYLYLVNYAESNSDLAILAVNTLQKDCRDDDPMIRGLALRSLCSLNLLNMVEYLQPAVQRALEDVNGYVRKTAVIGVLKVFHISKSAVLDSDLLPTLKRLVHDSDAHVVSNTICAVEEVLADEGGLQPTREMVTNMLNRLNQFSEWGQCAVLRLLTKYQVADEAEMFDIMNILDSLLKQSSSAVVLAVTKIFVDLTSNRPDLQVEVLRRLKGPLLTLMAAATPELAYTVLVHIQALCSRGGENLEVFGPDFKQFFCRYNEPSYIKTVKIEILTMLADAGSAEPVVSELSEYVTDVDAEISRRAIRAIGKIAVRVPSTAEMIVGSLTSLLELDIDYVSTEAAVVMKDLVRKYPQQFQRASGAVERCMKIVSEPEGKCAVLWILGEYGLLIEDAPYLLEPMIDSFLEEPSGAVRLEMLTAAVKLFFCRPPEMQEMLGRLLEKAIQESTHPDMRDRALLYYRLLEHAPEEARRVICAPKEVVEEFQEEMDADARDRVFEEFNTLSTVYRQPAAKFVLAKGPLANLGASKMQPPPAPASPDQMDDRGAASGEANGYDSAPAFTPAPPAQTSTAETTDLLGGMDATPAQPAAPPPQPSPPSGMSDLLCMDDFLGGGDSVPQAPAPPPAAPAFTLATQTLMDGNSFQARWAQLPQQPQQQRQMRPGPLTTAIIEDALRRAGIFVIASGTIPPGQAMKFYFYAQQATGPAPLAGGDIWFLTELVVVPGGSAQCSVKAENAQPVSVEQYTAVLWQSLSAYVC</sequence>
<name>A0A7S4RGM6_9DINO</name>
<comment type="subcellular location">
    <subcellularLocation>
        <location evidence="1">Endomembrane system</location>
    </subcellularLocation>
</comment>
<dbReference type="InterPro" id="IPR002553">
    <property type="entry name" value="Clathrin/coatomer_adapt-like_N"/>
</dbReference>
<feature type="region of interest" description="Disordered" evidence="7">
    <location>
        <begin position="601"/>
        <end position="676"/>
    </location>
</feature>
<dbReference type="PIRSF" id="PIRSF002291">
    <property type="entry name" value="AP_complex_beta"/>
    <property type="match status" value="1"/>
</dbReference>
<reference evidence="9" key="1">
    <citation type="submission" date="2021-01" db="EMBL/GenBank/DDBJ databases">
        <authorList>
            <person name="Corre E."/>
            <person name="Pelletier E."/>
            <person name="Niang G."/>
            <person name="Scheremetjew M."/>
            <person name="Finn R."/>
            <person name="Kale V."/>
            <person name="Holt S."/>
            <person name="Cochrane G."/>
            <person name="Meng A."/>
            <person name="Brown T."/>
            <person name="Cohen L."/>
        </authorList>
    </citation>
    <scope>NUCLEOTIDE SEQUENCE</scope>
    <source>
        <strain evidence="9">CCMP3105</strain>
    </source>
</reference>
<dbReference type="SMART" id="SM01020">
    <property type="entry name" value="B2-adapt-app_C"/>
    <property type="match status" value="1"/>
</dbReference>
<protein>
    <recommendedName>
        <fullName evidence="6">AP complex subunit beta</fullName>
    </recommendedName>
</protein>
<dbReference type="GO" id="GO:0006886">
    <property type="term" value="P:intracellular protein transport"/>
    <property type="evidence" value="ECO:0007669"/>
    <property type="project" value="InterPro"/>
</dbReference>
<dbReference type="EMBL" id="HBNR01050327">
    <property type="protein sequence ID" value="CAE4613925.1"/>
    <property type="molecule type" value="Transcribed_RNA"/>
</dbReference>
<evidence type="ECO:0000256" key="5">
    <source>
        <dbReference type="ARBA" id="ARBA00023136"/>
    </source>
</evidence>
<evidence type="ECO:0000256" key="3">
    <source>
        <dbReference type="ARBA" id="ARBA00022448"/>
    </source>
</evidence>
<dbReference type="InterPro" id="IPR009028">
    <property type="entry name" value="Coatomer/calthrin_app_sub_C"/>
</dbReference>
<feature type="domain" description="Beta-adaptin appendage C-terminal subdomain" evidence="8">
    <location>
        <begin position="707"/>
        <end position="828"/>
    </location>
</feature>
<organism evidence="9">
    <name type="scientific">Alexandrium monilatum</name>
    <dbReference type="NCBI Taxonomy" id="311494"/>
    <lineage>
        <taxon>Eukaryota</taxon>
        <taxon>Sar</taxon>
        <taxon>Alveolata</taxon>
        <taxon>Dinophyceae</taxon>
        <taxon>Gonyaulacales</taxon>
        <taxon>Pyrocystaceae</taxon>
        <taxon>Alexandrium</taxon>
    </lineage>
</organism>
<proteinExistence type="inferred from homology"/>
<dbReference type="AlphaFoldDB" id="A0A7S4RGM6"/>
<dbReference type="FunFam" id="1.25.10.10:FF:000113">
    <property type="entry name" value="Beta-adaptin-like protein A"/>
    <property type="match status" value="1"/>
</dbReference>
<evidence type="ECO:0000256" key="2">
    <source>
        <dbReference type="ARBA" id="ARBA00006613"/>
    </source>
</evidence>
<dbReference type="PANTHER" id="PTHR11134">
    <property type="entry name" value="ADAPTOR COMPLEX SUBUNIT BETA FAMILY MEMBER"/>
    <property type="match status" value="1"/>
</dbReference>
<evidence type="ECO:0000256" key="1">
    <source>
        <dbReference type="ARBA" id="ARBA00004308"/>
    </source>
</evidence>
<evidence type="ECO:0000256" key="4">
    <source>
        <dbReference type="ARBA" id="ARBA00022927"/>
    </source>
</evidence>
<dbReference type="InterPro" id="IPR016342">
    <property type="entry name" value="AP_complex_bsu_1_2_4"/>
</dbReference>
<dbReference type="InterPro" id="IPR016024">
    <property type="entry name" value="ARM-type_fold"/>
</dbReference>
<evidence type="ECO:0000256" key="7">
    <source>
        <dbReference type="SAM" id="MobiDB-lite"/>
    </source>
</evidence>
<dbReference type="Pfam" id="PF09066">
    <property type="entry name" value="B2-adapt-app_C"/>
    <property type="match status" value="1"/>
</dbReference>
<evidence type="ECO:0000313" key="9">
    <source>
        <dbReference type="EMBL" id="CAE4613925.1"/>
    </source>
</evidence>